<dbReference type="EMBL" id="UZAI01016773">
    <property type="protein sequence ID" value="VDP15584.1"/>
    <property type="molecule type" value="Genomic_DNA"/>
</dbReference>
<dbReference type="AlphaFoldDB" id="A0A183ME66"/>
<gene>
    <name evidence="1" type="ORF">SMRZ_LOCUS14341</name>
</gene>
<sequence length="81" mass="9378">MQDNCKRIIKGLTSTCREVLGLKKNYKKWIAVDRIQEIKNKNTASNSNRKRTETVKAQAEYTEANKQVEELAEKFAREGTM</sequence>
<keyword evidence="2" id="KW-1185">Reference proteome</keyword>
<organism evidence="1 2">
    <name type="scientific">Schistosoma margrebowiei</name>
    <dbReference type="NCBI Taxonomy" id="48269"/>
    <lineage>
        <taxon>Eukaryota</taxon>
        <taxon>Metazoa</taxon>
        <taxon>Spiralia</taxon>
        <taxon>Lophotrochozoa</taxon>
        <taxon>Platyhelminthes</taxon>
        <taxon>Trematoda</taxon>
        <taxon>Digenea</taxon>
        <taxon>Strigeidida</taxon>
        <taxon>Schistosomatoidea</taxon>
        <taxon>Schistosomatidae</taxon>
        <taxon>Schistosoma</taxon>
    </lineage>
</organism>
<evidence type="ECO:0000313" key="1">
    <source>
        <dbReference type="EMBL" id="VDP15584.1"/>
    </source>
</evidence>
<protein>
    <submittedName>
        <fullName evidence="1">Uncharacterized protein</fullName>
    </submittedName>
</protein>
<name>A0A183ME66_9TREM</name>
<evidence type="ECO:0000313" key="2">
    <source>
        <dbReference type="Proteomes" id="UP000277204"/>
    </source>
</evidence>
<proteinExistence type="predicted"/>
<reference evidence="1 2" key="1">
    <citation type="submission" date="2018-11" db="EMBL/GenBank/DDBJ databases">
        <authorList>
            <consortium name="Pathogen Informatics"/>
        </authorList>
    </citation>
    <scope>NUCLEOTIDE SEQUENCE [LARGE SCALE GENOMIC DNA]</scope>
    <source>
        <strain evidence="1 2">Zambia</strain>
    </source>
</reference>
<dbReference type="Proteomes" id="UP000277204">
    <property type="component" value="Unassembled WGS sequence"/>
</dbReference>
<accession>A0A183ME66</accession>